<evidence type="ECO:0000313" key="3">
    <source>
        <dbReference type="Proteomes" id="UP000292507"/>
    </source>
</evidence>
<evidence type="ECO:0000313" key="2">
    <source>
        <dbReference type="EMBL" id="RZU33929.1"/>
    </source>
</evidence>
<protein>
    <recommendedName>
        <fullName evidence="1">Acyl-CoA thioesterase-like C-terminal domain-containing protein</fullName>
    </recommendedName>
</protein>
<organism evidence="2 3">
    <name type="scientific">Blastococcus saxobsidens</name>
    <dbReference type="NCBI Taxonomy" id="138336"/>
    <lineage>
        <taxon>Bacteria</taxon>
        <taxon>Bacillati</taxon>
        <taxon>Actinomycetota</taxon>
        <taxon>Actinomycetes</taxon>
        <taxon>Geodermatophilales</taxon>
        <taxon>Geodermatophilaceae</taxon>
        <taxon>Blastococcus</taxon>
    </lineage>
</organism>
<dbReference type="OrthoDB" id="9135640at2"/>
<dbReference type="EMBL" id="SHKV01000001">
    <property type="protein sequence ID" value="RZU33929.1"/>
    <property type="molecule type" value="Genomic_DNA"/>
</dbReference>
<gene>
    <name evidence="2" type="ORF">BKA19_3670</name>
</gene>
<dbReference type="InterPro" id="IPR042171">
    <property type="entry name" value="Acyl-CoA_hotdog"/>
</dbReference>
<dbReference type="RefSeq" id="WP_104528850.1">
    <property type="nucleotide sequence ID" value="NZ_POQT01000018.1"/>
</dbReference>
<dbReference type="Gene3D" id="2.40.160.210">
    <property type="entry name" value="Acyl-CoA thioesterase, double hotdog domain"/>
    <property type="match status" value="1"/>
</dbReference>
<dbReference type="Proteomes" id="UP000292507">
    <property type="component" value="Unassembled WGS sequence"/>
</dbReference>
<name>A0A4Q7YCJ2_9ACTN</name>
<accession>A0A4Q7YCJ2</accession>
<reference evidence="2 3" key="1">
    <citation type="submission" date="2019-02" db="EMBL/GenBank/DDBJ databases">
        <title>Sequencing the genomes of 1000 actinobacteria strains.</title>
        <authorList>
            <person name="Klenk H.-P."/>
        </authorList>
    </citation>
    <scope>NUCLEOTIDE SEQUENCE [LARGE SCALE GENOMIC DNA]</scope>
    <source>
        <strain evidence="2 3">DSM 44509</strain>
    </source>
</reference>
<dbReference type="InterPro" id="IPR049450">
    <property type="entry name" value="ACOT8-like_C"/>
</dbReference>
<keyword evidence="3" id="KW-1185">Reference proteome</keyword>
<dbReference type="AlphaFoldDB" id="A0A4Q7YCJ2"/>
<comment type="caution">
    <text evidence="2">The sequence shown here is derived from an EMBL/GenBank/DDBJ whole genome shotgun (WGS) entry which is preliminary data.</text>
</comment>
<sequence>MRRCSGRAGARAADLVEDVDAVELTAHLARPAPGPGAWVRVDQRTVWCDADVAIDDVELRAEDGALVARGRQTRRLVGP</sequence>
<evidence type="ECO:0000259" key="1">
    <source>
        <dbReference type="Pfam" id="PF20789"/>
    </source>
</evidence>
<proteinExistence type="predicted"/>
<dbReference type="Pfam" id="PF20789">
    <property type="entry name" value="4HBT_3C"/>
    <property type="match status" value="1"/>
</dbReference>
<feature type="domain" description="Acyl-CoA thioesterase-like C-terminal" evidence="1">
    <location>
        <begin position="22"/>
        <end position="73"/>
    </location>
</feature>